<evidence type="ECO:0000256" key="18">
    <source>
        <dbReference type="RuleBase" id="RU003403"/>
    </source>
</evidence>
<sequence>MFINFNMTKILFMFLMIISTLFSLSSISFMNMWMGMEVNLISFIPLMMNKLNNLSSESMMKYFLIQSISSVNFLFSSIYLIFLNKWFNYLNNLIYLLIIMILNMSLLMKMGAAPLHFWFPKTMKNLTWTNCFLLSTWQKIIPMIILFYSYLKLLIFFFVFFSVIMGSLMGLNQTSLILLISYSSINHIGWMLMSLIINLNLWIIYFLIYMFINFILMMMFNKIKIFNLNQIFYNKMNLINYFILLNLLSLGGLPPFLGFLSKWMIINYLINEHMYMICMTLILTSLISLFFYIRITYSYMMINFNEMKFFSYKMEKSKILILMNFLSISSLILISLFFF</sequence>
<feature type="transmembrane region" description="Helical" evidence="18">
    <location>
        <begin position="12"/>
        <end position="33"/>
    </location>
</feature>
<dbReference type="PANTHER" id="PTHR46552">
    <property type="entry name" value="NADH-UBIQUINONE OXIDOREDUCTASE CHAIN 2"/>
    <property type="match status" value="1"/>
</dbReference>
<feature type="transmembrane region" description="Helical" evidence="18">
    <location>
        <begin position="176"/>
        <end position="196"/>
    </location>
</feature>
<evidence type="ECO:0000256" key="5">
    <source>
        <dbReference type="ARBA" id="ARBA00021008"/>
    </source>
</evidence>
<reference evidence="20" key="1">
    <citation type="submission" date="2021-11" db="EMBL/GenBank/DDBJ databases">
        <authorList>
            <person name="Ge X.-Y."/>
            <person name="Peng L."/>
            <person name="Sun C.-H."/>
            <person name="Wang B.-X."/>
        </authorList>
    </citation>
    <scope>NUCLEOTIDE SEQUENCE</scope>
</reference>
<name>A0A9E8RUN8_9NEOP</name>
<evidence type="ECO:0000256" key="11">
    <source>
        <dbReference type="ARBA" id="ARBA00022982"/>
    </source>
</evidence>
<feature type="transmembrane region" description="Helical" evidence="18">
    <location>
        <begin position="139"/>
        <end position="164"/>
    </location>
</feature>
<keyword evidence="12 18" id="KW-1133">Transmembrane helix</keyword>
<evidence type="ECO:0000256" key="8">
    <source>
        <dbReference type="ARBA" id="ARBA00022692"/>
    </source>
</evidence>
<keyword evidence="9 18" id="KW-0999">Mitochondrion inner membrane</keyword>
<dbReference type="InterPro" id="IPR003917">
    <property type="entry name" value="NADH_UbQ_OxRdtase_chain2"/>
</dbReference>
<dbReference type="GeneID" id="77425169"/>
<proteinExistence type="inferred from homology"/>
<evidence type="ECO:0000256" key="17">
    <source>
        <dbReference type="ARBA" id="ARBA00049551"/>
    </source>
</evidence>
<keyword evidence="10 18" id="KW-1278">Translocase</keyword>
<comment type="similarity">
    <text evidence="3 18">Belongs to the complex I subunit 2 family.</text>
</comment>
<evidence type="ECO:0000256" key="12">
    <source>
        <dbReference type="ARBA" id="ARBA00022989"/>
    </source>
</evidence>
<dbReference type="EMBL" id="OL678005">
    <property type="protein sequence ID" value="UZZ43805.1"/>
    <property type="molecule type" value="Genomic_DNA"/>
</dbReference>
<evidence type="ECO:0000256" key="13">
    <source>
        <dbReference type="ARBA" id="ARBA00023027"/>
    </source>
</evidence>
<evidence type="ECO:0000256" key="6">
    <source>
        <dbReference type="ARBA" id="ARBA00022448"/>
    </source>
</evidence>
<dbReference type="PRINTS" id="PR01436">
    <property type="entry name" value="NADHDHGNASE2"/>
</dbReference>
<protein>
    <recommendedName>
        <fullName evidence="5 18">NADH-ubiquinone oxidoreductase chain 2</fullName>
        <ecNumber evidence="4 18">7.1.1.2</ecNumber>
    </recommendedName>
</protein>
<evidence type="ECO:0000256" key="10">
    <source>
        <dbReference type="ARBA" id="ARBA00022967"/>
    </source>
</evidence>
<keyword evidence="14 18" id="KW-0830">Ubiquinone</keyword>
<dbReference type="GO" id="GO:0006120">
    <property type="term" value="P:mitochondrial electron transport, NADH to ubiquinone"/>
    <property type="evidence" value="ECO:0007669"/>
    <property type="project" value="InterPro"/>
</dbReference>
<feature type="domain" description="NADH:quinone oxidoreductase/Mrp antiporter transmembrane" evidence="19">
    <location>
        <begin position="28"/>
        <end position="288"/>
    </location>
</feature>
<keyword evidence="15 18" id="KW-0496">Mitochondrion</keyword>
<geneLocation type="mitochondrion" evidence="20"/>
<comment type="function">
    <text evidence="1">Core subunit of the mitochondrial membrane respiratory chain NADH dehydrogenase (Complex I) that is believed to belong to the minimal assembly required for catalysis. Complex I functions in the transfer of electrons from NADH to the respiratory chain. The immediate electron acceptor for the enzyme is believed to be ubiquinone.</text>
</comment>
<dbReference type="PANTHER" id="PTHR46552:SF1">
    <property type="entry name" value="NADH-UBIQUINONE OXIDOREDUCTASE CHAIN 2"/>
    <property type="match status" value="1"/>
</dbReference>
<dbReference type="GO" id="GO:0005743">
    <property type="term" value="C:mitochondrial inner membrane"/>
    <property type="evidence" value="ECO:0007669"/>
    <property type="project" value="UniProtKB-SubCell"/>
</dbReference>
<dbReference type="RefSeq" id="YP_010586069.1">
    <property type="nucleotide sequence ID" value="NC_069247.1"/>
</dbReference>
<evidence type="ECO:0000256" key="9">
    <source>
        <dbReference type="ARBA" id="ARBA00022792"/>
    </source>
</evidence>
<feature type="transmembrane region" description="Helical" evidence="18">
    <location>
        <begin position="241"/>
        <end position="261"/>
    </location>
</feature>
<evidence type="ECO:0000256" key="14">
    <source>
        <dbReference type="ARBA" id="ARBA00023075"/>
    </source>
</evidence>
<comment type="catalytic activity">
    <reaction evidence="17 18">
        <text>a ubiquinone + NADH + 5 H(+)(in) = a ubiquinol + NAD(+) + 4 H(+)(out)</text>
        <dbReference type="Rhea" id="RHEA:29091"/>
        <dbReference type="Rhea" id="RHEA-COMP:9565"/>
        <dbReference type="Rhea" id="RHEA-COMP:9566"/>
        <dbReference type="ChEBI" id="CHEBI:15378"/>
        <dbReference type="ChEBI" id="CHEBI:16389"/>
        <dbReference type="ChEBI" id="CHEBI:17976"/>
        <dbReference type="ChEBI" id="CHEBI:57540"/>
        <dbReference type="ChEBI" id="CHEBI:57945"/>
        <dbReference type="EC" id="7.1.1.2"/>
    </reaction>
</comment>
<dbReference type="GO" id="GO:0008137">
    <property type="term" value="F:NADH dehydrogenase (ubiquinone) activity"/>
    <property type="evidence" value="ECO:0007669"/>
    <property type="project" value="UniProtKB-EC"/>
</dbReference>
<dbReference type="Pfam" id="PF00361">
    <property type="entry name" value="Proton_antipo_M"/>
    <property type="match status" value="1"/>
</dbReference>
<dbReference type="InterPro" id="IPR001750">
    <property type="entry name" value="ND/Mrp_TM"/>
</dbReference>
<comment type="function">
    <text evidence="18">Core subunit of the mitochondrial membrane respiratory chain NADH dehydrogenase (Complex I) which catalyzes electron transfer from NADH through the respiratory chain, using ubiquinone as an electron acceptor. Essential for the catalytic activity and assembly of complex I.</text>
</comment>
<feature type="transmembrane region" description="Helical" evidence="18">
    <location>
        <begin position="94"/>
        <end position="119"/>
    </location>
</feature>
<keyword evidence="6" id="KW-0813">Transport</keyword>
<comment type="subcellular location">
    <subcellularLocation>
        <location evidence="2 18">Mitochondrion inner membrane</location>
        <topology evidence="2 18">Multi-pass membrane protein</topology>
    </subcellularLocation>
</comment>
<keyword evidence="7 18" id="KW-0679">Respiratory chain</keyword>
<evidence type="ECO:0000256" key="1">
    <source>
        <dbReference type="ARBA" id="ARBA00003257"/>
    </source>
</evidence>
<feature type="transmembrane region" description="Helical" evidence="18">
    <location>
        <begin position="202"/>
        <end position="220"/>
    </location>
</feature>
<keyword evidence="11 18" id="KW-0249">Electron transport</keyword>
<dbReference type="EC" id="7.1.1.2" evidence="4 18"/>
<evidence type="ECO:0000259" key="19">
    <source>
        <dbReference type="Pfam" id="PF00361"/>
    </source>
</evidence>
<evidence type="ECO:0000313" key="20">
    <source>
        <dbReference type="EMBL" id="UZZ43805.1"/>
    </source>
</evidence>
<evidence type="ECO:0000256" key="4">
    <source>
        <dbReference type="ARBA" id="ARBA00012944"/>
    </source>
</evidence>
<dbReference type="InterPro" id="IPR050175">
    <property type="entry name" value="Complex_I_Subunit_2"/>
</dbReference>
<dbReference type="CTD" id="4536"/>
<dbReference type="AlphaFoldDB" id="A0A9E8RUN8"/>
<reference evidence="20" key="2">
    <citation type="journal article" date="2022" name="Syst. Entomol.">
        <title>Massive gene rearrangements of mitochondrial genomes and implications for the phylogeny of Trichoptera (Insecta).</title>
        <authorList>
            <person name="Ge X."/>
            <person name="Peng L."/>
            <person name="Vogler A.P."/>
            <person name="Morse J.C."/>
            <person name="Yang L."/>
            <person name="Sun C."/>
            <person name="Wang B."/>
        </authorList>
    </citation>
    <scope>NUCLEOTIDE SEQUENCE</scope>
</reference>
<feature type="transmembrane region" description="Helical" evidence="18">
    <location>
        <begin position="273"/>
        <end position="297"/>
    </location>
</feature>
<keyword evidence="13 18" id="KW-0520">NAD</keyword>
<keyword evidence="8 18" id="KW-0812">Transmembrane</keyword>
<accession>A0A9E8RUN8</accession>
<organism evidence="20">
    <name type="scientific">Brachycentrus kozlovi</name>
    <dbReference type="NCBI Taxonomy" id="2566358"/>
    <lineage>
        <taxon>Eukaryota</taxon>
        <taxon>Metazoa</taxon>
        <taxon>Ecdysozoa</taxon>
        <taxon>Arthropoda</taxon>
        <taxon>Hexapoda</taxon>
        <taxon>Insecta</taxon>
        <taxon>Pterygota</taxon>
        <taxon>Neoptera</taxon>
        <taxon>Endopterygota</taxon>
        <taxon>Trichoptera</taxon>
        <taxon>Integripalpia</taxon>
        <taxon>Plenitentoria</taxon>
        <taxon>Phryganeoidea</taxon>
        <taxon>Brachycentridae</taxon>
        <taxon>Brachycentrus</taxon>
    </lineage>
</organism>
<feature type="transmembrane region" description="Helical" evidence="18">
    <location>
        <begin position="62"/>
        <end position="82"/>
    </location>
</feature>
<evidence type="ECO:0000256" key="15">
    <source>
        <dbReference type="ARBA" id="ARBA00023128"/>
    </source>
</evidence>
<evidence type="ECO:0000256" key="16">
    <source>
        <dbReference type="ARBA" id="ARBA00023136"/>
    </source>
</evidence>
<feature type="transmembrane region" description="Helical" evidence="18">
    <location>
        <begin position="318"/>
        <end position="338"/>
    </location>
</feature>
<evidence type="ECO:0000256" key="2">
    <source>
        <dbReference type="ARBA" id="ARBA00004448"/>
    </source>
</evidence>
<evidence type="ECO:0000256" key="7">
    <source>
        <dbReference type="ARBA" id="ARBA00022660"/>
    </source>
</evidence>
<gene>
    <name evidence="20" type="primary">ND2</name>
</gene>
<evidence type="ECO:0000256" key="3">
    <source>
        <dbReference type="ARBA" id="ARBA00007012"/>
    </source>
</evidence>
<keyword evidence="16 18" id="KW-0472">Membrane</keyword>